<accession>A0A3P6QF92</accession>
<evidence type="ECO:0000313" key="2">
    <source>
        <dbReference type="Proteomes" id="UP000281553"/>
    </source>
</evidence>
<sequence>MGLTASVVNNEKKKNPLETTLRRLEELMRARLITSEDSSIAAVMGRRDRRTITFTPGGSQALAGEPYYQFNQALAEGVKTLSA</sequence>
<proteinExistence type="predicted"/>
<dbReference type="Proteomes" id="UP000281553">
    <property type="component" value="Unassembled WGS sequence"/>
</dbReference>
<gene>
    <name evidence="1" type="ORF">DILT_LOCUS1328</name>
</gene>
<dbReference type="EMBL" id="UYRU01008584">
    <property type="protein sequence ID" value="VDK42580.1"/>
    <property type="molecule type" value="Genomic_DNA"/>
</dbReference>
<evidence type="ECO:0000313" key="1">
    <source>
        <dbReference type="EMBL" id="VDK42580.1"/>
    </source>
</evidence>
<name>A0A3P6QF92_DIBLA</name>
<protein>
    <submittedName>
        <fullName evidence="1">Uncharacterized protein</fullName>
    </submittedName>
</protein>
<reference evidence="1 2" key="1">
    <citation type="submission" date="2018-11" db="EMBL/GenBank/DDBJ databases">
        <authorList>
            <consortium name="Pathogen Informatics"/>
        </authorList>
    </citation>
    <scope>NUCLEOTIDE SEQUENCE [LARGE SCALE GENOMIC DNA]</scope>
</reference>
<keyword evidence="2" id="KW-1185">Reference proteome</keyword>
<organism evidence="1 2">
    <name type="scientific">Dibothriocephalus latus</name>
    <name type="common">Fish tapeworm</name>
    <name type="synonym">Diphyllobothrium latum</name>
    <dbReference type="NCBI Taxonomy" id="60516"/>
    <lineage>
        <taxon>Eukaryota</taxon>
        <taxon>Metazoa</taxon>
        <taxon>Spiralia</taxon>
        <taxon>Lophotrochozoa</taxon>
        <taxon>Platyhelminthes</taxon>
        <taxon>Cestoda</taxon>
        <taxon>Eucestoda</taxon>
        <taxon>Diphyllobothriidea</taxon>
        <taxon>Diphyllobothriidae</taxon>
        <taxon>Dibothriocephalus</taxon>
    </lineage>
</organism>
<dbReference type="AlphaFoldDB" id="A0A3P6QF92"/>